<protein>
    <recommendedName>
        <fullName evidence="8">Probable DNA 3'-5' helicase RecG</fullName>
    </recommendedName>
</protein>
<dbReference type="Pfam" id="PF00271">
    <property type="entry name" value="Helicase_C"/>
    <property type="match status" value="1"/>
</dbReference>
<dbReference type="InterPro" id="IPR011545">
    <property type="entry name" value="DEAD/DEAH_box_helicase_dom"/>
</dbReference>
<keyword evidence="5" id="KW-0067">ATP-binding</keyword>
<dbReference type="Gene3D" id="3.40.50.300">
    <property type="entry name" value="P-loop containing nucleotide triphosphate hydrolases"/>
    <property type="match status" value="2"/>
</dbReference>
<evidence type="ECO:0000256" key="1">
    <source>
        <dbReference type="ARBA" id="ARBA00022741"/>
    </source>
</evidence>
<feature type="domain" description="Helicase ATP-binding" evidence="9">
    <location>
        <begin position="268"/>
        <end position="418"/>
    </location>
</feature>
<evidence type="ECO:0000313" key="11">
    <source>
        <dbReference type="EMBL" id="KKM84711.1"/>
    </source>
</evidence>
<dbReference type="GO" id="GO:0006281">
    <property type="term" value="P:DNA repair"/>
    <property type="evidence" value="ECO:0007669"/>
    <property type="project" value="UniProtKB-KW"/>
</dbReference>
<dbReference type="InterPro" id="IPR033454">
    <property type="entry name" value="RecG_wedge"/>
</dbReference>
<dbReference type="Gene3D" id="2.40.50.140">
    <property type="entry name" value="Nucleic acid-binding proteins"/>
    <property type="match status" value="1"/>
</dbReference>
<dbReference type="AlphaFoldDB" id="A0A0F9LBI0"/>
<dbReference type="GO" id="GO:0005524">
    <property type="term" value="F:ATP binding"/>
    <property type="evidence" value="ECO:0007669"/>
    <property type="project" value="UniProtKB-KW"/>
</dbReference>
<dbReference type="SUPFAM" id="SSF50249">
    <property type="entry name" value="Nucleic acid-binding proteins"/>
    <property type="match status" value="1"/>
</dbReference>
<keyword evidence="1" id="KW-0547">Nucleotide-binding</keyword>
<proteinExistence type="predicted"/>
<keyword evidence="3" id="KW-0378">Hydrolase</keyword>
<keyword evidence="2" id="KW-0227">DNA damage</keyword>
<reference evidence="11" key="1">
    <citation type="journal article" date="2015" name="Nature">
        <title>Complex archaea that bridge the gap between prokaryotes and eukaryotes.</title>
        <authorList>
            <person name="Spang A."/>
            <person name="Saw J.H."/>
            <person name="Jorgensen S.L."/>
            <person name="Zaremba-Niedzwiedzka K."/>
            <person name="Martijn J."/>
            <person name="Lind A.E."/>
            <person name="van Eijk R."/>
            <person name="Schleper C."/>
            <person name="Guy L."/>
            <person name="Ettema T.J."/>
        </authorList>
    </citation>
    <scope>NUCLEOTIDE SEQUENCE</scope>
</reference>
<dbReference type="GO" id="GO:0016787">
    <property type="term" value="F:hydrolase activity"/>
    <property type="evidence" value="ECO:0007669"/>
    <property type="project" value="UniProtKB-KW"/>
</dbReference>
<dbReference type="EMBL" id="LAZR01007522">
    <property type="protein sequence ID" value="KKM84711.1"/>
    <property type="molecule type" value="Genomic_DNA"/>
</dbReference>
<comment type="caution">
    <text evidence="11">The sequence shown here is derived from an EMBL/GenBank/DDBJ whole genome shotgun (WGS) entry which is preliminary data.</text>
</comment>
<dbReference type="InterPro" id="IPR014001">
    <property type="entry name" value="Helicase_ATP-bd"/>
</dbReference>
<keyword evidence="7" id="KW-0234">DNA repair</keyword>
<dbReference type="Pfam" id="PF19833">
    <property type="entry name" value="RecG_dom3_C"/>
    <property type="match status" value="1"/>
</dbReference>
<name>A0A0F9LBI0_9ZZZZ</name>
<dbReference type="SUPFAM" id="SSF52540">
    <property type="entry name" value="P-loop containing nucleoside triphosphate hydrolases"/>
    <property type="match status" value="2"/>
</dbReference>
<feature type="domain" description="Helicase C-terminal" evidence="10">
    <location>
        <begin position="428"/>
        <end position="580"/>
    </location>
</feature>
<evidence type="ECO:0000256" key="4">
    <source>
        <dbReference type="ARBA" id="ARBA00022806"/>
    </source>
</evidence>
<evidence type="ECO:0000256" key="8">
    <source>
        <dbReference type="ARBA" id="ARBA00049819"/>
    </source>
</evidence>
<dbReference type="InterPro" id="IPR047112">
    <property type="entry name" value="RecG/Mfd"/>
</dbReference>
<keyword evidence="6" id="KW-0238">DNA-binding</keyword>
<dbReference type="SMART" id="SM00490">
    <property type="entry name" value="HELICc"/>
    <property type="match status" value="1"/>
</dbReference>
<sequence length="620" mass="69134">MNLSESIKTLSGVGPKRATALGEMGIKTVSDLLHHYPRSHVFARYSTIPDFREGDKVVFQATVMKVTRIKHFFIVKLMDGEYETTCMFFNVPSIRAMLRVNGSYWFWGKAIIPPYRGGFQLTNPQFSQREPTGIFDSGAPVYPATKAVPSDMIAKLIKQVLNACSQVDLKQVDVAPTDFMHPVNAIRAIHFPEDKQQLQRARKTLKYIEIRDVLQRMDSQKQQAKLSKVFCAVGRDRGGNFYSDKAYQPFDIEFTGDQVRATLDIEAGLDSHLRMNRLLQGDVGCGKTAVAQWASLYVANCGMQTVVMCPTLALARQHYESWSRLFMGTEFCVGLLTSENSEYCCGCGVIIATTSALSDKVEFDKLGLLIVDEEHKFGKDQKDKLYHKYGTNRLLMTATPIPAALTATLFADLDVTTIREMPAGRGKRTTRVLLPGDHGSVPLSGQIYEVFSRIEGPGGIEEAVHVPFNGEFRAVCHGNRKPAHNAAAIGAFHRGEVKRMYCTSMLEVGIDNPNANTIIVHDANMFGLSQLHQMRGRVGRGTDDSYCYLLLDTADEVAHDRVRFLETCDDGFEVAEKDLELRGPGELAGNRQTGLAEFKLTDLVSDYGLIKRVRKDLRLC</sequence>
<dbReference type="InterPro" id="IPR012340">
    <property type="entry name" value="NA-bd_OB-fold"/>
</dbReference>
<evidence type="ECO:0000256" key="7">
    <source>
        <dbReference type="ARBA" id="ARBA00023204"/>
    </source>
</evidence>
<dbReference type="Pfam" id="PF17191">
    <property type="entry name" value="RecG_wedge"/>
    <property type="match status" value="1"/>
</dbReference>
<dbReference type="InterPro" id="IPR001650">
    <property type="entry name" value="Helicase_C-like"/>
</dbReference>
<evidence type="ECO:0000256" key="3">
    <source>
        <dbReference type="ARBA" id="ARBA00022801"/>
    </source>
</evidence>
<dbReference type="PROSITE" id="PS51194">
    <property type="entry name" value="HELICASE_CTER"/>
    <property type="match status" value="1"/>
</dbReference>
<dbReference type="InterPro" id="IPR027417">
    <property type="entry name" value="P-loop_NTPase"/>
</dbReference>
<dbReference type="PANTHER" id="PTHR47964:SF1">
    <property type="entry name" value="ATP-DEPENDENT DNA HELICASE HOMOLOG RECG, CHLOROPLASTIC"/>
    <property type="match status" value="1"/>
</dbReference>
<dbReference type="GO" id="GO:0003677">
    <property type="term" value="F:DNA binding"/>
    <property type="evidence" value="ECO:0007669"/>
    <property type="project" value="UniProtKB-KW"/>
</dbReference>
<dbReference type="Pfam" id="PF00270">
    <property type="entry name" value="DEAD"/>
    <property type="match status" value="1"/>
</dbReference>
<dbReference type="PROSITE" id="PS51192">
    <property type="entry name" value="HELICASE_ATP_BIND_1"/>
    <property type="match status" value="1"/>
</dbReference>
<organism evidence="11">
    <name type="scientific">marine sediment metagenome</name>
    <dbReference type="NCBI Taxonomy" id="412755"/>
    <lineage>
        <taxon>unclassified sequences</taxon>
        <taxon>metagenomes</taxon>
        <taxon>ecological metagenomes</taxon>
    </lineage>
</organism>
<evidence type="ECO:0000259" key="9">
    <source>
        <dbReference type="PROSITE" id="PS51192"/>
    </source>
</evidence>
<dbReference type="SMART" id="SM00487">
    <property type="entry name" value="DEXDc"/>
    <property type="match status" value="1"/>
</dbReference>
<evidence type="ECO:0000256" key="2">
    <source>
        <dbReference type="ARBA" id="ARBA00022763"/>
    </source>
</evidence>
<dbReference type="PANTHER" id="PTHR47964">
    <property type="entry name" value="ATP-DEPENDENT DNA HELICASE HOMOLOG RECG, CHLOROPLASTIC"/>
    <property type="match status" value="1"/>
</dbReference>
<keyword evidence="4" id="KW-0347">Helicase</keyword>
<gene>
    <name evidence="11" type="ORF">LCGC14_1296360</name>
</gene>
<dbReference type="InterPro" id="IPR045562">
    <property type="entry name" value="RecG_dom3_C"/>
</dbReference>
<evidence type="ECO:0000256" key="6">
    <source>
        <dbReference type="ARBA" id="ARBA00023125"/>
    </source>
</evidence>
<evidence type="ECO:0000259" key="10">
    <source>
        <dbReference type="PROSITE" id="PS51194"/>
    </source>
</evidence>
<accession>A0A0F9LBI0</accession>
<evidence type="ECO:0000256" key="5">
    <source>
        <dbReference type="ARBA" id="ARBA00022840"/>
    </source>
</evidence>
<dbReference type="GO" id="GO:0003678">
    <property type="term" value="F:DNA helicase activity"/>
    <property type="evidence" value="ECO:0007669"/>
    <property type="project" value="TreeGrafter"/>
</dbReference>